<keyword evidence="1" id="KW-0732">Signal</keyword>
<dbReference type="PANTHER" id="PTHR12302">
    <property type="entry name" value="EBNA2 BINDING PROTEIN P100"/>
    <property type="match status" value="1"/>
</dbReference>
<dbReference type="PANTHER" id="PTHR12302:SF26">
    <property type="entry name" value="BLR1266 PROTEIN"/>
    <property type="match status" value="1"/>
</dbReference>
<comment type="caution">
    <text evidence="3">The sequence shown here is derived from an EMBL/GenBank/DDBJ whole genome shotgun (WGS) entry which is preliminary data.</text>
</comment>
<feature type="chain" id="PRO_5022014268" evidence="1">
    <location>
        <begin position="22"/>
        <end position="171"/>
    </location>
</feature>
<dbReference type="AlphaFoldDB" id="A0A545TT01"/>
<dbReference type="SUPFAM" id="SSF50199">
    <property type="entry name" value="Staphylococcal nuclease"/>
    <property type="match status" value="1"/>
</dbReference>
<dbReference type="RefSeq" id="WP_142896060.1">
    <property type="nucleotide sequence ID" value="NZ_ML660054.1"/>
</dbReference>
<dbReference type="Proteomes" id="UP000315252">
    <property type="component" value="Unassembled WGS sequence"/>
</dbReference>
<evidence type="ECO:0000256" key="1">
    <source>
        <dbReference type="SAM" id="SignalP"/>
    </source>
</evidence>
<dbReference type="SMART" id="SM00318">
    <property type="entry name" value="SNc"/>
    <property type="match status" value="1"/>
</dbReference>
<protein>
    <submittedName>
        <fullName evidence="3">Thermonuclease family protein</fullName>
    </submittedName>
</protein>
<evidence type="ECO:0000313" key="4">
    <source>
        <dbReference type="Proteomes" id="UP000315252"/>
    </source>
</evidence>
<sequence length="171" mass="18506">MLRPIVIALFLTALTAFGSVADTITGIPRSGDGDTFKIAGTKIRIHGIDAPESTQQCKRADGTCYACGTESTEHMQELIAGLRVTCALTGKRSYDRMIGVCSAGGNDLAVLMLQSGWAVASRRYLGEVPGKRVPYLAAEQEAERDKAGMWQGEFTMPWDWRRGRRSTGCGS</sequence>
<dbReference type="PROSITE" id="PS50830">
    <property type="entry name" value="TNASE_3"/>
    <property type="match status" value="1"/>
</dbReference>
<feature type="signal peptide" evidence="1">
    <location>
        <begin position="1"/>
        <end position="21"/>
    </location>
</feature>
<gene>
    <name evidence="3" type="ORF">FKG95_09130</name>
</gene>
<dbReference type="InterPro" id="IPR016071">
    <property type="entry name" value="Staphylococal_nuclease_OB-fold"/>
</dbReference>
<dbReference type="EMBL" id="VHSH01000003">
    <property type="protein sequence ID" value="TQV80347.1"/>
    <property type="molecule type" value="Genomic_DNA"/>
</dbReference>
<keyword evidence="4" id="KW-1185">Reference proteome</keyword>
<dbReference type="Pfam" id="PF00565">
    <property type="entry name" value="SNase"/>
    <property type="match status" value="1"/>
</dbReference>
<accession>A0A545TT01</accession>
<dbReference type="OrthoDB" id="9805504at2"/>
<reference evidence="3 4" key="1">
    <citation type="submission" date="2019-06" db="EMBL/GenBank/DDBJ databases">
        <title>Whole genome sequence for Rhodospirillaceae sp. R148.</title>
        <authorList>
            <person name="Wang G."/>
        </authorList>
    </citation>
    <scope>NUCLEOTIDE SEQUENCE [LARGE SCALE GENOMIC DNA]</scope>
    <source>
        <strain evidence="3 4">R148</strain>
    </source>
</reference>
<evidence type="ECO:0000259" key="2">
    <source>
        <dbReference type="PROSITE" id="PS50830"/>
    </source>
</evidence>
<organism evidence="3 4">
    <name type="scientific">Denitrobaculum tricleocarpae</name>
    <dbReference type="NCBI Taxonomy" id="2591009"/>
    <lineage>
        <taxon>Bacteria</taxon>
        <taxon>Pseudomonadati</taxon>
        <taxon>Pseudomonadota</taxon>
        <taxon>Alphaproteobacteria</taxon>
        <taxon>Rhodospirillales</taxon>
        <taxon>Rhodospirillaceae</taxon>
        <taxon>Denitrobaculum</taxon>
    </lineage>
</organism>
<feature type="domain" description="TNase-like" evidence="2">
    <location>
        <begin position="21"/>
        <end position="152"/>
    </location>
</feature>
<evidence type="ECO:0000313" key="3">
    <source>
        <dbReference type="EMBL" id="TQV80347.1"/>
    </source>
</evidence>
<dbReference type="Gene3D" id="2.40.50.90">
    <property type="match status" value="1"/>
</dbReference>
<name>A0A545TT01_9PROT</name>
<proteinExistence type="predicted"/>
<dbReference type="InterPro" id="IPR035437">
    <property type="entry name" value="SNase_OB-fold_sf"/>
</dbReference>